<evidence type="ECO:0000313" key="8">
    <source>
        <dbReference type="EMBL" id="TDG68160.1"/>
    </source>
</evidence>
<dbReference type="STRING" id="907931.GCA_000165675_00862"/>
<feature type="transmembrane region" description="Helical" evidence="6">
    <location>
        <begin position="323"/>
        <end position="348"/>
    </location>
</feature>
<feature type="transmembrane region" description="Helical" evidence="6">
    <location>
        <begin position="148"/>
        <end position="171"/>
    </location>
</feature>
<feature type="transmembrane region" description="Helical" evidence="6">
    <location>
        <begin position="385"/>
        <end position="405"/>
    </location>
</feature>
<evidence type="ECO:0000259" key="7">
    <source>
        <dbReference type="PROSITE" id="PS50850"/>
    </source>
</evidence>
<proteinExistence type="predicted"/>
<evidence type="ECO:0000256" key="4">
    <source>
        <dbReference type="ARBA" id="ARBA00022989"/>
    </source>
</evidence>
<dbReference type="Gene3D" id="1.20.1250.20">
    <property type="entry name" value="MFS general substrate transporter like domains"/>
    <property type="match status" value="2"/>
</dbReference>
<feature type="transmembrane region" description="Helical" evidence="6">
    <location>
        <begin position="360"/>
        <end position="379"/>
    </location>
</feature>
<dbReference type="AlphaFoldDB" id="A0A4R5N938"/>
<feature type="transmembrane region" description="Helical" evidence="6">
    <location>
        <begin position="39"/>
        <end position="56"/>
    </location>
</feature>
<gene>
    <name evidence="8" type="ORF">C5L23_000466</name>
</gene>
<dbReference type="PANTHER" id="PTHR23508">
    <property type="entry name" value="CARBOXYLIC ACID TRANSPORTER PROTEIN HOMOLOG"/>
    <property type="match status" value="1"/>
</dbReference>
<dbReference type="Proteomes" id="UP000295681">
    <property type="component" value="Unassembled WGS sequence"/>
</dbReference>
<keyword evidence="5 6" id="KW-0472">Membrane</keyword>
<sequence>MRSSASKDMSPLNDHHIGSYQKKVMFSTAAGFGLENMDIMFLSFTLSSIIATLGISSTAAGFISSITNLGMLIGGLFFGILADKYGRVRVFTYTIWIFAIATSLMFFAKNIYMIYALRFLAGIGAGGEYGSGMALIAESFPKRMVARISSISAVGGQVGAILAALLAAVILPHFSWHALYLFGLLPVILIFFIRRHLDESPEFKALQASPQQHVKSGSLKILFATPSQAWQTVALTIMVMVQIAGYFGLMNWLPSIMQNRLGLTTSSSSLWMIATIIGMSFGMMTFGTVMDRFGARRAFTIFLVAAAISVYVLTLATNKWELLGAQVLVGFFSNGMYGGYGAIFGFLYPTEVRATASNAIMNFGRAVGGFSSVLIGFLMDHYTLVIVMGFLSTAYMVSLIVMLSIPKLKTKKV</sequence>
<comment type="subcellular location">
    <subcellularLocation>
        <location evidence="1">Cell membrane</location>
        <topology evidence="1">Multi-pass membrane protein</topology>
    </subcellularLocation>
</comment>
<feature type="transmembrane region" description="Helical" evidence="6">
    <location>
        <begin position="298"/>
        <end position="317"/>
    </location>
</feature>
<feature type="transmembrane region" description="Helical" evidence="6">
    <location>
        <begin position="62"/>
        <end position="83"/>
    </location>
</feature>
<organism evidence="8 9">
    <name type="scientific">Leuconostoc fallax</name>
    <dbReference type="NCBI Taxonomy" id="1251"/>
    <lineage>
        <taxon>Bacteria</taxon>
        <taxon>Bacillati</taxon>
        <taxon>Bacillota</taxon>
        <taxon>Bacilli</taxon>
        <taxon>Lactobacillales</taxon>
        <taxon>Lactobacillaceae</taxon>
        <taxon>Leuconostoc</taxon>
    </lineage>
</organism>
<protein>
    <recommendedName>
        <fullName evidence="7">Major facilitator superfamily (MFS) profile domain-containing protein</fullName>
    </recommendedName>
</protein>
<evidence type="ECO:0000256" key="6">
    <source>
        <dbReference type="SAM" id="Phobius"/>
    </source>
</evidence>
<accession>A0A4R5N938</accession>
<keyword evidence="9" id="KW-1185">Reference proteome</keyword>
<dbReference type="SUPFAM" id="SSF103473">
    <property type="entry name" value="MFS general substrate transporter"/>
    <property type="match status" value="1"/>
</dbReference>
<feature type="transmembrane region" description="Helical" evidence="6">
    <location>
        <begin position="229"/>
        <end position="249"/>
    </location>
</feature>
<dbReference type="GO" id="GO:0046943">
    <property type="term" value="F:carboxylic acid transmembrane transporter activity"/>
    <property type="evidence" value="ECO:0007669"/>
    <property type="project" value="TreeGrafter"/>
</dbReference>
<evidence type="ECO:0000313" key="9">
    <source>
        <dbReference type="Proteomes" id="UP000295681"/>
    </source>
</evidence>
<dbReference type="Pfam" id="PF07690">
    <property type="entry name" value="MFS_1"/>
    <property type="match status" value="1"/>
</dbReference>
<dbReference type="GO" id="GO:0005886">
    <property type="term" value="C:plasma membrane"/>
    <property type="evidence" value="ECO:0007669"/>
    <property type="project" value="UniProtKB-SubCell"/>
</dbReference>
<keyword evidence="2" id="KW-0813">Transport</keyword>
<feature type="transmembrane region" description="Helical" evidence="6">
    <location>
        <begin position="114"/>
        <end position="136"/>
    </location>
</feature>
<dbReference type="InterPro" id="IPR036259">
    <property type="entry name" value="MFS_trans_sf"/>
</dbReference>
<keyword evidence="4 6" id="KW-1133">Transmembrane helix</keyword>
<dbReference type="PANTHER" id="PTHR23508:SF10">
    <property type="entry name" value="CARBOXYLIC ACID TRANSPORTER PROTEIN HOMOLOG"/>
    <property type="match status" value="1"/>
</dbReference>
<evidence type="ECO:0000256" key="1">
    <source>
        <dbReference type="ARBA" id="ARBA00004651"/>
    </source>
</evidence>
<comment type="caution">
    <text evidence="8">The sequence shown here is derived from an EMBL/GenBank/DDBJ whole genome shotgun (WGS) entry which is preliminary data.</text>
</comment>
<dbReference type="PROSITE" id="PS50850">
    <property type="entry name" value="MFS"/>
    <property type="match status" value="1"/>
</dbReference>
<dbReference type="InterPro" id="IPR020846">
    <property type="entry name" value="MFS_dom"/>
</dbReference>
<name>A0A4R5N938_9LACO</name>
<feature type="transmembrane region" description="Helical" evidence="6">
    <location>
        <begin position="269"/>
        <end position="286"/>
    </location>
</feature>
<evidence type="ECO:0000256" key="3">
    <source>
        <dbReference type="ARBA" id="ARBA00022692"/>
    </source>
</evidence>
<dbReference type="EMBL" id="PUFI01000014">
    <property type="protein sequence ID" value="TDG68160.1"/>
    <property type="molecule type" value="Genomic_DNA"/>
</dbReference>
<feature type="domain" description="Major facilitator superfamily (MFS) profile" evidence="7">
    <location>
        <begin position="24"/>
        <end position="409"/>
    </location>
</feature>
<keyword evidence="3 6" id="KW-0812">Transmembrane</keyword>
<feature type="transmembrane region" description="Helical" evidence="6">
    <location>
        <begin position="177"/>
        <end position="194"/>
    </location>
</feature>
<evidence type="ECO:0000256" key="2">
    <source>
        <dbReference type="ARBA" id="ARBA00022448"/>
    </source>
</evidence>
<dbReference type="InterPro" id="IPR011701">
    <property type="entry name" value="MFS"/>
</dbReference>
<feature type="transmembrane region" description="Helical" evidence="6">
    <location>
        <begin position="90"/>
        <end position="108"/>
    </location>
</feature>
<reference evidence="8 9" key="1">
    <citation type="journal article" date="2019" name="Appl. Microbiol. Biotechnol.">
        <title>Uncovering carbohydrate metabolism through a genotype-phenotype association study of 56 lactic acid bacteria genomes.</title>
        <authorList>
            <person name="Buron-Moles G."/>
            <person name="Chailyan A."/>
            <person name="Dolejs I."/>
            <person name="Forster J."/>
            <person name="Miks M.H."/>
        </authorList>
    </citation>
    <scope>NUCLEOTIDE SEQUENCE [LARGE SCALE GENOMIC DNA]</scope>
    <source>
        <strain evidence="8 9">ATCC 700006</strain>
    </source>
</reference>
<evidence type="ECO:0000256" key="5">
    <source>
        <dbReference type="ARBA" id="ARBA00023136"/>
    </source>
</evidence>